<evidence type="ECO:0000313" key="1">
    <source>
        <dbReference type="EMBL" id="KAI5678854.1"/>
    </source>
</evidence>
<organism evidence="1 2">
    <name type="scientific">Catharanthus roseus</name>
    <name type="common">Madagascar periwinkle</name>
    <name type="synonym">Vinca rosea</name>
    <dbReference type="NCBI Taxonomy" id="4058"/>
    <lineage>
        <taxon>Eukaryota</taxon>
        <taxon>Viridiplantae</taxon>
        <taxon>Streptophyta</taxon>
        <taxon>Embryophyta</taxon>
        <taxon>Tracheophyta</taxon>
        <taxon>Spermatophyta</taxon>
        <taxon>Magnoliopsida</taxon>
        <taxon>eudicotyledons</taxon>
        <taxon>Gunneridae</taxon>
        <taxon>Pentapetalae</taxon>
        <taxon>asterids</taxon>
        <taxon>lamiids</taxon>
        <taxon>Gentianales</taxon>
        <taxon>Apocynaceae</taxon>
        <taxon>Rauvolfioideae</taxon>
        <taxon>Vinceae</taxon>
        <taxon>Catharanthinae</taxon>
        <taxon>Catharanthus</taxon>
    </lineage>
</organism>
<dbReference type="EMBL" id="CM044702">
    <property type="protein sequence ID" value="KAI5678854.1"/>
    <property type="molecule type" value="Genomic_DNA"/>
</dbReference>
<evidence type="ECO:0000313" key="2">
    <source>
        <dbReference type="Proteomes" id="UP001060085"/>
    </source>
</evidence>
<comment type="caution">
    <text evidence="1">The sequence shown here is derived from an EMBL/GenBank/DDBJ whole genome shotgun (WGS) entry which is preliminary data.</text>
</comment>
<sequence length="945" mass="108829">MAKKSSTEVPKKKNKKKSSKKSGPNAVAMKNKTPKPNPFETIWSRRKFDILGKKKKGEQRRVGLARSIAIEKRKKTLLKEYEQSGKASVFLDKRIGEQNEVLEEFDKAILRSQREHQLKLKKKSKYNLSDGEDDELGIQGGSQFLGDDDFEDELPFDEDEDENGTETRKKGFLGLSNPTPLENAEQTSLAEREESRPKTKKEVMEEIMLKSKFFKAQKAKDKEENEQLLDQLDKEFTSMVQSEALVSLTQPNKMNALKALVNKNSLNIDAKKKEQVPLQNKVSSIQEKPDSYDKLISEMALDMRARPSDRIKSAEEVAQEEKERLEELEEERQKRMVAVDESSDEEGDGSEDDDASAKRQRSLSGDDLGDSFSLDQERSAKLGWIQEMLRKENADELESEDPTSADDSEDEEEGTDEGGDEDEEEGTDEGGDEFDEAQTLKDWEQSDEDELDTDLEDDDEEDDDQVERNEQKKEPKKHGRQLNLSDMEKIKSNDKKHSGELGELPYTIEAPKNFEEFTSLVEKCSDEQIVEVIRRIRAFNAITIAAENRKKMQVFYGVLLQYFAVLANKKPLNFKLLNLLVKPLMEMSTEIPYFAAICARQRLLHTRTQFSQDVKDTGKSSWPSLKTLFLLRLWSMIFPCSDFRHVVMTPVILLMCEYLMRCPIMSGRDIVIGSFLCSMVLSVCKQSQKFCPEALLFLRTLLSAALDEKQGLPENHELNHFMEIKALRPLLCLRSSVKEINALEFLMLMELPEDSPHFNSDSFRASILMVVTETLEGFINIYAGFNSFPEIVLPIMRLLKKLEDQKYVPDKLQNKIRDVIEAIEKKVEECHALRQPLQMRKKKPVPIKMLNPKFEENFVKGRDYDPDRERAERRKLKKLLKREAKGAARELRKDNAFLFEVKEKNKTITEEERAEKYGKARAFLQEQEHAFKSGQLGKGGKKRRR</sequence>
<name>A0ACC0C205_CATRO</name>
<dbReference type="Proteomes" id="UP001060085">
    <property type="component" value="Linkage Group LG02"/>
</dbReference>
<protein>
    <submittedName>
        <fullName evidence="1">Uncharacterized protein</fullName>
    </submittedName>
</protein>
<keyword evidence="2" id="KW-1185">Reference proteome</keyword>
<accession>A0ACC0C205</accession>
<reference evidence="2" key="1">
    <citation type="journal article" date="2023" name="Nat. Plants">
        <title>Single-cell RNA sequencing provides a high-resolution roadmap for understanding the multicellular compartmentation of specialized metabolism.</title>
        <authorList>
            <person name="Sun S."/>
            <person name="Shen X."/>
            <person name="Li Y."/>
            <person name="Li Y."/>
            <person name="Wang S."/>
            <person name="Li R."/>
            <person name="Zhang H."/>
            <person name="Shen G."/>
            <person name="Guo B."/>
            <person name="Wei J."/>
            <person name="Xu J."/>
            <person name="St-Pierre B."/>
            <person name="Chen S."/>
            <person name="Sun C."/>
        </authorList>
    </citation>
    <scope>NUCLEOTIDE SEQUENCE [LARGE SCALE GENOMIC DNA]</scope>
</reference>
<proteinExistence type="predicted"/>
<gene>
    <name evidence="1" type="ORF">M9H77_09804</name>
</gene>